<feature type="transmembrane region" description="Helical" evidence="5">
    <location>
        <begin position="12"/>
        <end position="30"/>
    </location>
</feature>
<comment type="subcellular location">
    <subcellularLocation>
        <location evidence="1">Cell outer membrane</location>
    </subcellularLocation>
</comment>
<dbReference type="GO" id="GO:0009279">
    <property type="term" value="C:cell outer membrane"/>
    <property type="evidence" value="ECO:0007669"/>
    <property type="project" value="UniProtKB-SubCell"/>
</dbReference>
<organism evidence="7 8">
    <name type="scientific">Aestuariispira insulae</name>
    <dbReference type="NCBI Taxonomy" id="1461337"/>
    <lineage>
        <taxon>Bacteria</taxon>
        <taxon>Pseudomonadati</taxon>
        <taxon>Pseudomonadota</taxon>
        <taxon>Alphaproteobacteria</taxon>
        <taxon>Rhodospirillales</taxon>
        <taxon>Kiloniellaceae</taxon>
        <taxon>Aestuariispira</taxon>
    </lineage>
</organism>
<evidence type="ECO:0000313" key="8">
    <source>
        <dbReference type="Proteomes" id="UP000256845"/>
    </source>
</evidence>
<evidence type="ECO:0000256" key="2">
    <source>
        <dbReference type="ARBA" id="ARBA00023136"/>
    </source>
</evidence>
<evidence type="ECO:0000259" key="6">
    <source>
        <dbReference type="PROSITE" id="PS51123"/>
    </source>
</evidence>
<keyword evidence="3" id="KW-0998">Cell outer membrane</keyword>
<evidence type="ECO:0000256" key="4">
    <source>
        <dbReference type="PROSITE-ProRule" id="PRU00473"/>
    </source>
</evidence>
<evidence type="ECO:0000256" key="3">
    <source>
        <dbReference type="ARBA" id="ARBA00023237"/>
    </source>
</evidence>
<evidence type="ECO:0000256" key="1">
    <source>
        <dbReference type="ARBA" id="ARBA00004442"/>
    </source>
</evidence>
<sequence>MTEHKCKTLRKCLHFIVSAGIVLTAIAAHAQQDNNIIDSRDLIGQLTPVTGEVAIVNLSIPFKIGSADLTAQARDQLNQLGQALQSEALSLMDVGLFGHTDASGSAGYNLTLSDKRAQMVRDYLIEHFKIDPEKLTARGYGEERLLHPEAPLAAENRRVEVVTTRPITGTPPPEGDTQAIN</sequence>
<gene>
    <name evidence="7" type="ORF">DFP90_101344</name>
</gene>
<keyword evidence="8" id="KW-1185">Reference proteome</keyword>
<dbReference type="InterPro" id="IPR036737">
    <property type="entry name" value="OmpA-like_sf"/>
</dbReference>
<dbReference type="Proteomes" id="UP000256845">
    <property type="component" value="Unassembled WGS sequence"/>
</dbReference>
<name>A0A3D9HVL4_9PROT</name>
<evidence type="ECO:0000256" key="5">
    <source>
        <dbReference type="SAM" id="Phobius"/>
    </source>
</evidence>
<dbReference type="CDD" id="cd07185">
    <property type="entry name" value="OmpA_C-like"/>
    <property type="match status" value="1"/>
</dbReference>
<keyword evidence="5" id="KW-0812">Transmembrane</keyword>
<proteinExistence type="predicted"/>
<dbReference type="RefSeq" id="WP_181905134.1">
    <property type="nucleotide sequence ID" value="NZ_QRDW01000001.1"/>
</dbReference>
<keyword evidence="5" id="KW-1133">Transmembrane helix</keyword>
<dbReference type="Gene3D" id="3.30.1330.60">
    <property type="entry name" value="OmpA-like domain"/>
    <property type="match status" value="1"/>
</dbReference>
<comment type="caution">
    <text evidence="7">The sequence shown here is derived from an EMBL/GenBank/DDBJ whole genome shotgun (WGS) entry which is preliminary data.</text>
</comment>
<dbReference type="InterPro" id="IPR006665">
    <property type="entry name" value="OmpA-like"/>
</dbReference>
<accession>A0A3D9HVL4</accession>
<keyword evidence="2 4" id="KW-0472">Membrane</keyword>
<dbReference type="PRINTS" id="PR01021">
    <property type="entry name" value="OMPADOMAIN"/>
</dbReference>
<dbReference type="PROSITE" id="PS51123">
    <property type="entry name" value="OMPA_2"/>
    <property type="match status" value="1"/>
</dbReference>
<reference evidence="7 8" key="1">
    <citation type="submission" date="2018-07" db="EMBL/GenBank/DDBJ databases">
        <title>Genomic Encyclopedia of Type Strains, Phase III (KMG-III): the genomes of soil and plant-associated and newly described type strains.</title>
        <authorList>
            <person name="Whitman W."/>
        </authorList>
    </citation>
    <scope>NUCLEOTIDE SEQUENCE [LARGE SCALE GENOMIC DNA]</scope>
    <source>
        <strain evidence="7 8">CECT 8488</strain>
    </source>
</reference>
<protein>
    <submittedName>
        <fullName evidence="7">OmpA family protein</fullName>
    </submittedName>
</protein>
<dbReference type="Pfam" id="PF00691">
    <property type="entry name" value="OmpA"/>
    <property type="match status" value="1"/>
</dbReference>
<dbReference type="AlphaFoldDB" id="A0A3D9HVL4"/>
<dbReference type="SUPFAM" id="SSF103088">
    <property type="entry name" value="OmpA-like"/>
    <property type="match status" value="1"/>
</dbReference>
<dbReference type="InterPro" id="IPR006664">
    <property type="entry name" value="OMP_bac"/>
</dbReference>
<feature type="domain" description="OmpA-like" evidence="6">
    <location>
        <begin position="49"/>
        <end position="167"/>
    </location>
</feature>
<dbReference type="PANTHER" id="PTHR30329">
    <property type="entry name" value="STATOR ELEMENT OF FLAGELLAR MOTOR COMPLEX"/>
    <property type="match status" value="1"/>
</dbReference>
<dbReference type="EMBL" id="QRDW01000001">
    <property type="protein sequence ID" value="RED53553.1"/>
    <property type="molecule type" value="Genomic_DNA"/>
</dbReference>
<dbReference type="PANTHER" id="PTHR30329:SF21">
    <property type="entry name" value="LIPOPROTEIN YIAD-RELATED"/>
    <property type="match status" value="1"/>
</dbReference>
<dbReference type="InterPro" id="IPR050330">
    <property type="entry name" value="Bact_OuterMem_StrucFunc"/>
</dbReference>
<evidence type="ECO:0000313" key="7">
    <source>
        <dbReference type="EMBL" id="RED53553.1"/>
    </source>
</evidence>